<evidence type="ECO:0000256" key="5">
    <source>
        <dbReference type="ARBA" id="ARBA00023136"/>
    </source>
</evidence>
<dbReference type="PANTHER" id="PTHR31425:SF50">
    <property type="entry name" value="FT-INTERACTING PROTEIN 3-RELATED"/>
    <property type="match status" value="1"/>
</dbReference>
<dbReference type="Proteomes" id="UP001558713">
    <property type="component" value="Unassembled WGS sequence"/>
</dbReference>
<accession>A0ABD1BSB8</accession>
<evidence type="ECO:0000313" key="9">
    <source>
        <dbReference type="Proteomes" id="UP001558713"/>
    </source>
</evidence>
<proteinExistence type="predicted"/>
<reference evidence="8 9" key="1">
    <citation type="submission" date="2024-04" db="EMBL/GenBank/DDBJ databases">
        <title>Genome assembly C_amara_ONT_v2.</title>
        <authorList>
            <person name="Yant L."/>
            <person name="Moore C."/>
            <person name="Slenker M."/>
        </authorList>
    </citation>
    <scope>NUCLEOTIDE SEQUENCE [LARGE SCALE GENOMIC DNA]</scope>
    <source>
        <tissue evidence="8">Leaf</tissue>
    </source>
</reference>
<feature type="transmembrane region" description="Helical" evidence="6">
    <location>
        <begin position="562"/>
        <end position="595"/>
    </location>
</feature>
<keyword evidence="3" id="KW-0677">Repeat</keyword>
<dbReference type="AlphaFoldDB" id="A0ABD1BSB8"/>
<keyword evidence="2 6" id="KW-0812">Transmembrane</keyword>
<evidence type="ECO:0000256" key="4">
    <source>
        <dbReference type="ARBA" id="ARBA00022989"/>
    </source>
</evidence>
<feature type="domain" description="C2" evidence="7">
    <location>
        <begin position="165"/>
        <end position="288"/>
    </location>
</feature>
<protein>
    <submittedName>
        <fullName evidence="8">FT-interacting protein 3</fullName>
    </submittedName>
</protein>
<gene>
    <name evidence="8" type="ORF">V5N11_035026</name>
</gene>
<dbReference type="Pfam" id="PF00168">
    <property type="entry name" value="C2"/>
    <property type="match status" value="3"/>
</dbReference>
<comment type="caution">
    <text evidence="8">The sequence shown here is derived from an EMBL/GenBank/DDBJ whole genome shotgun (WGS) entry which is preliminary data.</text>
</comment>
<keyword evidence="4 6" id="KW-1133">Transmembrane helix</keyword>
<dbReference type="SMART" id="SM00239">
    <property type="entry name" value="C2"/>
    <property type="match status" value="3"/>
</dbReference>
<dbReference type="EMBL" id="JBANAX010000161">
    <property type="protein sequence ID" value="KAL1220091.1"/>
    <property type="molecule type" value="Genomic_DNA"/>
</dbReference>
<dbReference type="InterPro" id="IPR047259">
    <property type="entry name" value="QUIRKY-like"/>
</dbReference>
<feature type="transmembrane region" description="Helical" evidence="6">
    <location>
        <begin position="674"/>
        <end position="696"/>
    </location>
</feature>
<dbReference type="InterPro" id="IPR000008">
    <property type="entry name" value="C2_dom"/>
</dbReference>
<comment type="subcellular location">
    <subcellularLocation>
        <location evidence="1">Membrane</location>
        <topology evidence="1">Multi-pass membrane protein</topology>
    </subcellularLocation>
</comment>
<evidence type="ECO:0000313" key="8">
    <source>
        <dbReference type="EMBL" id="KAL1220091.1"/>
    </source>
</evidence>
<name>A0ABD1BSB8_CARAN</name>
<keyword evidence="9" id="KW-1185">Reference proteome</keyword>
<organism evidence="8 9">
    <name type="scientific">Cardamine amara subsp. amara</name>
    <dbReference type="NCBI Taxonomy" id="228776"/>
    <lineage>
        <taxon>Eukaryota</taxon>
        <taxon>Viridiplantae</taxon>
        <taxon>Streptophyta</taxon>
        <taxon>Embryophyta</taxon>
        <taxon>Tracheophyta</taxon>
        <taxon>Spermatophyta</taxon>
        <taxon>Magnoliopsida</taxon>
        <taxon>eudicotyledons</taxon>
        <taxon>Gunneridae</taxon>
        <taxon>Pentapetalae</taxon>
        <taxon>rosids</taxon>
        <taxon>malvids</taxon>
        <taxon>Brassicales</taxon>
        <taxon>Brassicaceae</taxon>
        <taxon>Cardamineae</taxon>
        <taxon>Cardamine</taxon>
    </lineage>
</organism>
<evidence type="ECO:0000256" key="1">
    <source>
        <dbReference type="ARBA" id="ARBA00004141"/>
    </source>
</evidence>
<dbReference type="Pfam" id="PF08372">
    <property type="entry name" value="PRT_C"/>
    <property type="match status" value="1"/>
</dbReference>
<dbReference type="PANTHER" id="PTHR31425">
    <property type="entry name" value="PHOSPHORIBOSYLANTHRANILATE TRANSFERASE ISOFORM 1"/>
    <property type="match status" value="1"/>
</dbReference>
<dbReference type="PROSITE" id="PS50004">
    <property type="entry name" value="C2"/>
    <property type="match status" value="2"/>
</dbReference>
<evidence type="ECO:0000256" key="2">
    <source>
        <dbReference type="ARBA" id="ARBA00022692"/>
    </source>
</evidence>
<dbReference type="SUPFAM" id="SSF49562">
    <property type="entry name" value="C2 domain (Calcium/lipid-binding domain, CaLB)"/>
    <property type="match status" value="3"/>
</dbReference>
<feature type="domain" description="C2" evidence="7">
    <location>
        <begin position="322"/>
        <end position="435"/>
    </location>
</feature>
<evidence type="ECO:0000259" key="7">
    <source>
        <dbReference type="PROSITE" id="PS50004"/>
    </source>
</evidence>
<dbReference type="Gene3D" id="2.60.40.150">
    <property type="entry name" value="C2 domain"/>
    <property type="match status" value="3"/>
</dbReference>
<keyword evidence="5 6" id="KW-0472">Membrane</keyword>
<dbReference type="InterPro" id="IPR013583">
    <property type="entry name" value="MCTP_C"/>
</dbReference>
<evidence type="ECO:0000256" key="3">
    <source>
        <dbReference type="ARBA" id="ARBA00022737"/>
    </source>
</evidence>
<dbReference type="GO" id="GO:0016020">
    <property type="term" value="C:membrane"/>
    <property type="evidence" value="ECO:0007669"/>
    <property type="project" value="UniProtKB-SubCell"/>
</dbReference>
<evidence type="ECO:0000256" key="6">
    <source>
        <dbReference type="SAM" id="Phobius"/>
    </source>
</evidence>
<sequence length="748" mass="86556">MQTFDPEAFSVKKITSEETLIGDTAIDLEEEFVYVHVIKANALGFVRNRPNPHVQVMIGSNWVLKSTEPCTDISNPVWNKVFAFLQNENHHDLTVNLRQGTHLVGRWVVELDQIPKRVPSSCTLTPLWYRLQNRELQWVESEVLLAVFSGHVTTDEQWNFQARNSGADPLPDIRSQLYFNPKLWYLRVNVVEASGLPARRNPLRRDPQYFVNATLGNQQLSTRRSRYPEWNQDLVFVAAEPFQDMLSLTVAEMILSSPIDYKVVGRCVIPLEHFERRSDHKAVSMRWHSLDTGHQETELVTGIYIRSCLEGGYTVQHESANYASDFRTTDSKLWEPNIGVLELGIIRATGLKTTDCQQRTSSFCVAKYSGKWVRTNTLAGSTPTWNDVFTWEVFDPDTVVTVGVFQSCDGVETRVGKVRIRISSLQRGRVYTHSYPLLVIHSGNIMKEGEIELTVRFSCSSWLRLMRTYSRPLLPKMYSVYPFSLCESESLRLRAAKMVTEFLARYEPPLKKEVVGYVLDLDSHCWSNRRSKVNYLRIVEIVSRSCTFVDNLCKWTSTPKTLGAFLFILVCIFQSEMVLMFLPVLIFFTGLLFYFWRSELPPHIDSTLSQASYSVFEDLDEELNTHPSLEIISERYEMLRRKAGVAQVFLGHVSGLMERLCLLFSWRDQRATGLFLFFCLIVGIIFLLLWLALQYMYSRSMYMYHVSLSQVIQVIASMYVMRPPRYRGLELPWVNFFRRLPARHDNLL</sequence>
<dbReference type="InterPro" id="IPR035892">
    <property type="entry name" value="C2_domain_sf"/>
</dbReference>